<dbReference type="PROSITE" id="PS51257">
    <property type="entry name" value="PROKAR_LIPOPROTEIN"/>
    <property type="match status" value="1"/>
</dbReference>
<reference evidence="1" key="1">
    <citation type="submission" date="2015-06" db="UniProtKB">
        <authorList>
            <consortium name="EnsemblPlants"/>
        </authorList>
    </citation>
    <scope>IDENTIFICATION</scope>
</reference>
<evidence type="ECO:0000313" key="1">
    <source>
        <dbReference type="EnsemblPlants" id="EMT09411"/>
    </source>
</evidence>
<organism evidence="1">
    <name type="scientific">Aegilops tauschii</name>
    <name type="common">Tausch's goatgrass</name>
    <name type="synonym">Aegilops squarrosa</name>
    <dbReference type="NCBI Taxonomy" id="37682"/>
    <lineage>
        <taxon>Eukaryota</taxon>
        <taxon>Viridiplantae</taxon>
        <taxon>Streptophyta</taxon>
        <taxon>Embryophyta</taxon>
        <taxon>Tracheophyta</taxon>
        <taxon>Spermatophyta</taxon>
        <taxon>Magnoliopsida</taxon>
        <taxon>Liliopsida</taxon>
        <taxon>Poales</taxon>
        <taxon>Poaceae</taxon>
        <taxon>BOP clade</taxon>
        <taxon>Pooideae</taxon>
        <taxon>Triticodae</taxon>
        <taxon>Triticeae</taxon>
        <taxon>Triticinae</taxon>
        <taxon>Aegilops</taxon>
    </lineage>
</organism>
<protein>
    <submittedName>
        <fullName evidence="1">Uncharacterized protein</fullName>
    </submittedName>
</protein>
<proteinExistence type="predicted"/>
<name>M8B5Z5_AEGTA</name>
<accession>M8B5Z5</accession>
<sequence length="85" mass="9465">MDVKLATIMFFVLLGCHVFSVHCGRQIDGGIGAKAYHGPPIVLCVKNTCAHHTCWCCATQWPGELCYDNLLPPFPNINLFRDCNK</sequence>
<dbReference type="AlphaFoldDB" id="M8B5Z5"/>
<dbReference type="EnsemblPlants" id="EMT09411">
    <property type="protein sequence ID" value="EMT09411"/>
    <property type="gene ID" value="F775_25227"/>
</dbReference>